<dbReference type="AlphaFoldDB" id="A0AAV9I3E2"/>
<gene>
    <name evidence="1" type="ORF">GAYE_PCTG36G0974</name>
</gene>
<evidence type="ECO:0000313" key="1">
    <source>
        <dbReference type="EMBL" id="KAK4523083.1"/>
    </source>
</evidence>
<keyword evidence="2" id="KW-1185">Reference proteome</keyword>
<reference evidence="1 2" key="1">
    <citation type="submission" date="2022-07" db="EMBL/GenBank/DDBJ databases">
        <title>Genome-wide signatures of adaptation to extreme environments.</title>
        <authorList>
            <person name="Cho C.H."/>
            <person name="Yoon H.S."/>
        </authorList>
    </citation>
    <scope>NUCLEOTIDE SEQUENCE [LARGE SCALE GENOMIC DNA]</scope>
    <source>
        <strain evidence="1 2">108.79 E11</strain>
    </source>
</reference>
<organism evidence="1 2">
    <name type="scientific">Galdieria yellowstonensis</name>
    <dbReference type="NCBI Taxonomy" id="3028027"/>
    <lineage>
        <taxon>Eukaryota</taxon>
        <taxon>Rhodophyta</taxon>
        <taxon>Bangiophyceae</taxon>
        <taxon>Galdieriales</taxon>
        <taxon>Galdieriaceae</taxon>
        <taxon>Galdieria</taxon>
    </lineage>
</organism>
<dbReference type="EMBL" id="JANCYU010000011">
    <property type="protein sequence ID" value="KAK4523083.1"/>
    <property type="molecule type" value="Genomic_DNA"/>
</dbReference>
<sequence>MASWIRSGFRVTKHITNKTNRIFQRGKTARSKSTTTGDRTWLAIQDYSHQRFACRNIAKRSPSISDTISKNNCVVRDSGRASLATAAADSSTKGLACLEAVEGKAASLAKSLAVLGIDSDVGNSVTTLLRFAHGVSGGWHVLSCPERSVRGFV</sequence>
<dbReference type="Proteomes" id="UP001300502">
    <property type="component" value="Unassembled WGS sequence"/>
</dbReference>
<proteinExistence type="predicted"/>
<evidence type="ECO:0000313" key="2">
    <source>
        <dbReference type="Proteomes" id="UP001300502"/>
    </source>
</evidence>
<name>A0AAV9I3E2_9RHOD</name>
<comment type="caution">
    <text evidence="1">The sequence shown here is derived from an EMBL/GenBank/DDBJ whole genome shotgun (WGS) entry which is preliminary data.</text>
</comment>
<protein>
    <submittedName>
        <fullName evidence="1">Uncharacterized protein</fullName>
    </submittedName>
</protein>
<accession>A0AAV9I3E2</accession>